<dbReference type="Pfam" id="PF04976">
    <property type="entry name" value="DmsC"/>
    <property type="match status" value="1"/>
</dbReference>
<keyword evidence="1" id="KW-0472">Membrane</keyword>
<dbReference type="GO" id="GO:0009390">
    <property type="term" value="C:dimethyl sulfoxide reductase complex"/>
    <property type="evidence" value="ECO:0007669"/>
    <property type="project" value="TreeGrafter"/>
</dbReference>
<organism evidence="2 3">
    <name type="scientific">Mesorhizobium tamadayense</name>
    <dbReference type="NCBI Taxonomy" id="425306"/>
    <lineage>
        <taxon>Bacteria</taxon>
        <taxon>Pseudomonadati</taxon>
        <taxon>Pseudomonadota</taxon>
        <taxon>Alphaproteobacteria</taxon>
        <taxon>Hyphomicrobiales</taxon>
        <taxon>Phyllobacteriaceae</taxon>
        <taxon>Mesorhizobium</taxon>
    </lineage>
</organism>
<protein>
    <submittedName>
        <fullName evidence="2">Dimethyl sulfoxide reductase anchor subunit</fullName>
    </submittedName>
</protein>
<evidence type="ECO:0000256" key="1">
    <source>
        <dbReference type="SAM" id="Phobius"/>
    </source>
</evidence>
<dbReference type="AlphaFoldDB" id="A0A3P3G678"/>
<dbReference type="GO" id="GO:0009389">
    <property type="term" value="F:dimethyl sulfoxide reductase activity"/>
    <property type="evidence" value="ECO:0007669"/>
    <property type="project" value="TreeGrafter"/>
</dbReference>
<evidence type="ECO:0000313" key="3">
    <source>
        <dbReference type="Proteomes" id="UP000273786"/>
    </source>
</evidence>
<comment type="caution">
    <text evidence="2">The sequence shown here is derived from an EMBL/GenBank/DDBJ whole genome shotgun (WGS) entry which is preliminary data.</text>
</comment>
<feature type="transmembrane region" description="Helical" evidence="1">
    <location>
        <begin position="148"/>
        <end position="170"/>
    </location>
</feature>
<dbReference type="RefSeq" id="WP_124996060.1">
    <property type="nucleotide sequence ID" value="NZ_RQXT01000003.1"/>
</dbReference>
<dbReference type="PANTHER" id="PTHR38095">
    <property type="entry name" value="ANAEROBIC DIMETHYL SULFOXIDE REDUCTASE CHAIN YNFH"/>
    <property type="match status" value="1"/>
</dbReference>
<keyword evidence="1" id="KW-0812">Transmembrane</keyword>
<name>A0A3P3G678_9HYPH</name>
<feature type="transmembrane region" description="Helical" evidence="1">
    <location>
        <begin position="274"/>
        <end position="292"/>
    </location>
</feature>
<proteinExistence type="predicted"/>
<keyword evidence="3" id="KW-1185">Reference proteome</keyword>
<dbReference type="GO" id="GO:0005886">
    <property type="term" value="C:plasma membrane"/>
    <property type="evidence" value="ECO:0007669"/>
    <property type="project" value="TreeGrafter"/>
</dbReference>
<feature type="transmembrane region" description="Helical" evidence="1">
    <location>
        <begin position="176"/>
        <end position="194"/>
    </location>
</feature>
<dbReference type="PANTHER" id="PTHR38095:SF1">
    <property type="entry name" value="ANAEROBIC DIMETHYL SULFOXIDE REDUCTASE CHAIN YNFH"/>
    <property type="match status" value="1"/>
</dbReference>
<evidence type="ECO:0000313" key="2">
    <source>
        <dbReference type="EMBL" id="RRI06380.1"/>
    </source>
</evidence>
<accession>A0A3P3G678</accession>
<reference evidence="2 3" key="1">
    <citation type="submission" date="2018-11" db="EMBL/GenBank/DDBJ databases">
        <title>the genome of Mesorhizobium tamadayense DSM 28320.</title>
        <authorList>
            <person name="Gao J."/>
        </authorList>
    </citation>
    <scope>NUCLEOTIDE SEQUENCE [LARGE SCALE GENOMIC DNA]</scope>
    <source>
        <strain evidence="2 3">DSM 28320</strain>
    </source>
</reference>
<dbReference type="GO" id="GO:0019645">
    <property type="term" value="P:anaerobic electron transport chain"/>
    <property type="evidence" value="ECO:0007669"/>
    <property type="project" value="InterPro"/>
</dbReference>
<dbReference type="OrthoDB" id="5520897at2"/>
<dbReference type="Proteomes" id="UP000273786">
    <property type="component" value="Unassembled WGS sequence"/>
</dbReference>
<feature type="transmembrane region" description="Helical" evidence="1">
    <location>
        <begin position="37"/>
        <end position="63"/>
    </location>
</feature>
<gene>
    <name evidence="2" type="ORF">EH240_03655</name>
</gene>
<feature type="transmembrane region" description="Helical" evidence="1">
    <location>
        <begin position="84"/>
        <end position="104"/>
    </location>
</feature>
<sequence length="311" mass="33176">MHPAFSVVFFTTATGAGYGLLALLGVLGGLGFVQPEIWFGLVGMALALGLIGAGLLSSTGHLGRPERAWRAFSQWSSSWLSREGVASVATFIPAGLFGIGWVLLGGSGGWVAVAGLLAAAGAVATVCTTGMIYASLKPIAQWHSRYTLPAYLIFAAMTGSVLFNVLLQVFGIGSKGVLIVALLLTLLGWGWKLATWRYNDRLEITTTANTATGLAGGTVRSIEWPHTEENYLLKEMGFRIARKHSAKLRRIAQVLAFALPAALLMIAFALPWPFAAAASVLAALLQFAGMLVERWLFFAEAKHTVTLYYGR</sequence>
<keyword evidence="1" id="KW-1133">Transmembrane helix</keyword>
<dbReference type="InterPro" id="IPR007059">
    <property type="entry name" value="DmsC"/>
</dbReference>
<feature type="transmembrane region" description="Helical" evidence="1">
    <location>
        <begin position="251"/>
        <end position="268"/>
    </location>
</feature>
<feature type="transmembrane region" description="Helical" evidence="1">
    <location>
        <begin position="110"/>
        <end position="136"/>
    </location>
</feature>
<feature type="transmembrane region" description="Helical" evidence="1">
    <location>
        <begin position="7"/>
        <end position="31"/>
    </location>
</feature>
<dbReference type="EMBL" id="RQXT01000003">
    <property type="protein sequence ID" value="RRI06380.1"/>
    <property type="molecule type" value="Genomic_DNA"/>
</dbReference>